<accession>A0A4P7BC69</accession>
<dbReference type="Proteomes" id="UP000619512">
    <property type="component" value="Unassembled WGS sequence"/>
</dbReference>
<dbReference type="PANTHER" id="PTHR37625:SF4">
    <property type="entry name" value="OUTER MEMBRANE LIPOPROTEIN"/>
    <property type="match status" value="1"/>
</dbReference>
<evidence type="ECO:0000313" key="2">
    <source>
        <dbReference type="EMBL" id="GGY78075.1"/>
    </source>
</evidence>
<evidence type="ECO:0000313" key="5">
    <source>
        <dbReference type="Proteomes" id="UP000619512"/>
    </source>
</evidence>
<gene>
    <name evidence="3" type="primary">tssJ</name>
    <name evidence="3" type="ORF">E1742_08010</name>
    <name evidence="2" type="ORF">GCM10007388_08630</name>
</gene>
<keyword evidence="2" id="KW-0449">Lipoprotein</keyword>
<dbReference type="EMBL" id="CP038026">
    <property type="protein sequence ID" value="QBQ36104.1"/>
    <property type="molecule type" value="Genomic_DNA"/>
</dbReference>
<dbReference type="EMBL" id="BMWW01000001">
    <property type="protein sequence ID" value="GGY78075.1"/>
    <property type="molecule type" value="Genomic_DNA"/>
</dbReference>
<evidence type="ECO:0000256" key="1">
    <source>
        <dbReference type="SAM" id="SignalP"/>
    </source>
</evidence>
<organism evidence="2 5">
    <name type="scientific">Pseudoduganella plicata</name>
    <dbReference type="NCBI Taxonomy" id="321984"/>
    <lineage>
        <taxon>Bacteria</taxon>
        <taxon>Pseudomonadati</taxon>
        <taxon>Pseudomonadota</taxon>
        <taxon>Betaproteobacteria</taxon>
        <taxon>Burkholderiales</taxon>
        <taxon>Oxalobacteraceae</taxon>
        <taxon>Telluria group</taxon>
        <taxon>Pseudoduganella</taxon>
    </lineage>
</organism>
<feature type="chain" id="PRO_5044606665" evidence="1">
    <location>
        <begin position="22"/>
        <end position="188"/>
    </location>
</feature>
<dbReference type="Proteomes" id="UP000294359">
    <property type="component" value="Chromosome"/>
</dbReference>
<dbReference type="OrthoDB" id="8752321at2"/>
<dbReference type="InterPro" id="IPR017734">
    <property type="entry name" value="T6SS_SciN"/>
</dbReference>
<name>A0A4P7BC69_9BURK</name>
<reference evidence="3 4" key="2">
    <citation type="submission" date="2019-03" db="EMBL/GenBank/DDBJ databases">
        <title>Draft Genome Sequences of Six Type Strains of the Genus Massilia.</title>
        <authorList>
            <person name="Miess H."/>
            <person name="Frediansyhah A."/>
            <person name="Gross H."/>
        </authorList>
    </citation>
    <scope>NUCLEOTIDE SEQUENCE [LARGE SCALE GENOMIC DNA]</scope>
    <source>
        <strain evidence="3 4">DSM 17505</strain>
    </source>
</reference>
<keyword evidence="4" id="KW-1185">Reference proteome</keyword>
<reference evidence="2" key="1">
    <citation type="journal article" date="2014" name="Int. J. Syst. Evol. Microbiol.">
        <title>Complete genome sequence of Corynebacterium casei LMG S-19264T (=DSM 44701T), isolated from a smear-ripened cheese.</title>
        <authorList>
            <consortium name="US DOE Joint Genome Institute (JGI-PGF)"/>
            <person name="Walter F."/>
            <person name="Albersmeier A."/>
            <person name="Kalinowski J."/>
            <person name="Ruckert C."/>
        </authorList>
    </citation>
    <scope>NUCLEOTIDE SEQUENCE</scope>
    <source>
        <strain evidence="2">KCTC 12344</strain>
    </source>
</reference>
<dbReference type="PROSITE" id="PS51257">
    <property type="entry name" value="PROKAR_LIPOPROTEIN"/>
    <property type="match status" value="1"/>
</dbReference>
<proteinExistence type="predicted"/>
<dbReference type="Gene3D" id="2.60.40.4150">
    <property type="entry name" value="Type VI secretion system, lipoprotein SciN"/>
    <property type="match status" value="1"/>
</dbReference>
<dbReference type="NCBIfam" id="TIGR03352">
    <property type="entry name" value="VI_chp_3"/>
    <property type="match status" value="1"/>
</dbReference>
<keyword evidence="1" id="KW-0732">Signal</keyword>
<feature type="signal peptide" evidence="1">
    <location>
        <begin position="1"/>
        <end position="21"/>
    </location>
</feature>
<reference evidence="2" key="3">
    <citation type="submission" date="2022-12" db="EMBL/GenBank/DDBJ databases">
        <authorList>
            <person name="Sun Q."/>
            <person name="Kim S."/>
        </authorList>
    </citation>
    <scope>NUCLEOTIDE SEQUENCE</scope>
    <source>
        <strain evidence="2">KCTC 12344</strain>
    </source>
</reference>
<evidence type="ECO:0000313" key="4">
    <source>
        <dbReference type="Proteomes" id="UP000294359"/>
    </source>
</evidence>
<dbReference type="RefSeq" id="WP_134384391.1">
    <property type="nucleotide sequence ID" value="NZ_BMWW01000001.1"/>
</dbReference>
<dbReference type="AlphaFoldDB" id="A0A4P7BC69"/>
<dbReference type="PANTHER" id="PTHR37625">
    <property type="entry name" value="OUTER MEMBRANE LIPOPROTEIN-RELATED"/>
    <property type="match status" value="1"/>
</dbReference>
<sequence>MRRFTTCLVLAATVATVSGCAATLGAFGLSSPRHVSEADRPPRVIDLRLHAADGLNGGNGGPPLALVARVYTLRRAETFERMPYHAFTNAHTEKEMLGSDLLDVREVLLIPGQRHEVREKVTREAGFIGVVALFRAPDGQRWRAAFPTADAERAGITVGLHGCAMTVGDGTPARQRQLARPLSEAQCG</sequence>
<protein>
    <submittedName>
        <fullName evidence="3">Type VI secretion system lipoprotein TssJ</fullName>
    </submittedName>
    <submittedName>
        <fullName evidence="2">Type VI secretion system-associated lipoprotein</fullName>
    </submittedName>
</protein>
<evidence type="ECO:0000313" key="3">
    <source>
        <dbReference type="EMBL" id="QBQ36104.1"/>
    </source>
</evidence>
<dbReference type="Pfam" id="PF12790">
    <property type="entry name" value="T6SS-SciN"/>
    <property type="match status" value="1"/>
</dbReference>
<dbReference type="InterPro" id="IPR038706">
    <property type="entry name" value="Type_VI_SciN-like_sf"/>
</dbReference>